<dbReference type="Pfam" id="PF00903">
    <property type="entry name" value="Glyoxalase"/>
    <property type="match status" value="1"/>
</dbReference>
<dbReference type="Gene3D" id="3.10.180.10">
    <property type="entry name" value="2,3-Dihydroxybiphenyl 1,2-Dioxygenase, domain 1"/>
    <property type="match status" value="1"/>
</dbReference>
<dbReference type="AlphaFoldDB" id="A0A9W6IXT6"/>
<organism evidence="2 5">
    <name type="scientific">Methylopila capsulata</name>
    <dbReference type="NCBI Taxonomy" id="61654"/>
    <lineage>
        <taxon>Bacteria</taxon>
        <taxon>Pseudomonadati</taxon>
        <taxon>Pseudomonadota</taxon>
        <taxon>Alphaproteobacteria</taxon>
        <taxon>Hyphomicrobiales</taxon>
        <taxon>Methylopilaceae</taxon>
        <taxon>Methylopila</taxon>
    </lineage>
</organism>
<reference evidence="2" key="1">
    <citation type="journal article" date="2014" name="Int. J. Syst. Evol. Microbiol.">
        <title>Complete genome sequence of Corynebacterium casei LMG S-19264T (=DSM 44701T), isolated from a smear-ripened cheese.</title>
        <authorList>
            <consortium name="US DOE Joint Genome Institute (JGI-PGF)"/>
            <person name="Walter F."/>
            <person name="Albersmeier A."/>
            <person name="Kalinowski J."/>
            <person name="Ruckert C."/>
        </authorList>
    </citation>
    <scope>NUCLEOTIDE SEQUENCE</scope>
    <source>
        <strain evidence="2">VKM B-1606</strain>
    </source>
</reference>
<dbReference type="PANTHER" id="PTHR36503:SF1">
    <property type="entry name" value="BLR2520 PROTEIN"/>
    <property type="match status" value="1"/>
</dbReference>
<evidence type="ECO:0000313" key="5">
    <source>
        <dbReference type="Proteomes" id="UP001143400"/>
    </source>
</evidence>
<dbReference type="InterPro" id="IPR029068">
    <property type="entry name" value="Glyas_Bleomycin-R_OHBP_Dase"/>
</dbReference>
<name>A0A9W6IXT6_9HYPH</name>
<protein>
    <submittedName>
        <fullName evidence="3">Catechol 2,3-dioxygenase-like lactoylglutathione lyase family enzyme</fullName>
    </submittedName>
</protein>
<dbReference type="EMBL" id="BSFF01000003">
    <property type="protein sequence ID" value="GLK57081.1"/>
    <property type="molecule type" value="Genomic_DNA"/>
</dbReference>
<dbReference type="Proteomes" id="UP001143400">
    <property type="component" value="Unassembled WGS sequence"/>
</dbReference>
<evidence type="ECO:0000313" key="2">
    <source>
        <dbReference type="EMBL" id="GLK57081.1"/>
    </source>
</evidence>
<evidence type="ECO:0000313" key="3">
    <source>
        <dbReference type="EMBL" id="MBM7852872.1"/>
    </source>
</evidence>
<gene>
    <name evidence="2" type="ORF">GCM10008170_31000</name>
    <name evidence="3" type="ORF">JOD31_003114</name>
</gene>
<sequence length="143" mass="14768">MPIPLRLSLVTLGVADVARSTAFYEALGLVASSASTEAVTFFNTEGPVLSIYGREALAADAQVPAGGSGFSGVTLAWNLDSEADVDKATVRVVAAGGLMVKAPEKAFWGGYSGYVADLDGHLWELAHNPGFVVDAAGRLRAPD</sequence>
<accession>A0A9W6IXT6</accession>
<dbReference type="InterPro" id="IPR004360">
    <property type="entry name" value="Glyas_Fos-R_dOase_dom"/>
</dbReference>
<evidence type="ECO:0000313" key="4">
    <source>
        <dbReference type="Proteomes" id="UP000758856"/>
    </source>
</evidence>
<dbReference type="RefSeq" id="WP_204951321.1">
    <property type="nucleotide sequence ID" value="NZ_BSFF01000003.1"/>
</dbReference>
<dbReference type="EMBL" id="JAFBCY010000003">
    <property type="protein sequence ID" value="MBM7852872.1"/>
    <property type="molecule type" value="Genomic_DNA"/>
</dbReference>
<reference evidence="3 4" key="2">
    <citation type="submission" date="2021-01" db="EMBL/GenBank/DDBJ databases">
        <title>Genomic Encyclopedia of Type Strains, Phase IV (KMG-IV): sequencing the most valuable type-strain genomes for metagenomic binning, comparative biology and taxonomic classification.</title>
        <authorList>
            <person name="Goeker M."/>
        </authorList>
    </citation>
    <scope>NUCLEOTIDE SEQUENCE [LARGE SCALE GENOMIC DNA]</scope>
    <source>
        <strain evidence="3 4">DSM 6130</strain>
    </source>
</reference>
<proteinExistence type="predicted"/>
<dbReference type="InterPro" id="IPR037523">
    <property type="entry name" value="VOC_core"/>
</dbReference>
<feature type="domain" description="VOC" evidence="1">
    <location>
        <begin position="6"/>
        <end position="128"/>
    </location>
</feature>
<dbReference type="SUPFAM" id="SSF54593">
    <property type="entry name" value="Glyoxalase/Bleomycin resistance protein/Dihydroxybiphenyl dioxygenase"/>
    <property type="match status" value="1"/>
</dbReference>
<dbReference type="Proteomes" id="UP000758856">
    <property type="component" value="Unassembled WGS sequence"/>
</dbReference>
<keyword evidence="4" id="KW-1185">Reference proteome</keyword>
<dbReference type="PROSITE" id="PS51819">
    <property type="entry name" value="VOC"/>
    <property type="match status" value="1"/>
</dbReference>
<reference evidence="2" key="3">
    <citation type="submission" date="2023-01" db="EMBL/GenBank/DDBJ databases">
        <authorList>
            <person name="Sun Q."/>
            <person name="Evtushenko L."/>
        </authorList>
    </citation>
    <scope>NUCLEOTIDE SEQUENCE</scope>
    <source>
        <strain evidence="2">VKM B-1606</strain>
    </source>
</reference>
<evidence type="ECO:0000259" key="1">
    <source>
        <dbReference type="PROSITE" id="PS51819"/>
    </source>
</evidence>
<comment type="caution">
    <text evidence="2">The sequence shown here is derived from an EMBL/GenBank/DDBJ whole genome shotgun (WGS) entry which is preliminary data.</text>
</comment>
<dbReference type="PANTHER" id="PTHR36503">
    <property type="entry name" value="BLR2520 PROTEIN"/>
    <property type="match status" value="1"/>
</dbReference>
<dbReference type="CDD" id="cd07251">
    <property type="entry name" value="VOC_like"/>
    <property type="match status" value="1"/>
</dbReference>